<gene>
    <name evidence="1" type="ORF">ABVK25_007290</name>
</gene>
<proteinExistence type="predicted"/>
<reference evidence="1 2" key="1">
    <citation type="submission" date="2024-09" db="EMBL/GenBank/DDBJ databases">
        <title>Rethinking Asexuality: The Enigmatic Case of Functional Sexual Genes in Lepraria (Stereocaulaceae).</title>
        <authorList>
            <person name="Doellman M."/>
            <person name="Sun Y."/>
            <person name="Barcenas-Pena A."/>
            <person name="Lumbsch H.T."/>
            <person name="Grewe F."/>
        </authorList>
    </citation>
    <scope>NUCLEOTIDE SEQUENCE [LARGE SCALE GENOMIC DNA]</scope>
    <source>
        <strain evidence="1 2">Grewe 0041</strain>
    </source>
</reference>
<organism evidence="1 2">
    <name type="scientific">Lepraria finkii</name>
    <dbReference type="NCBI Taxonomy" id="1340010"/>
    <lineage>
        <taxon>Eukaryota</taxon>
        <taxon>Fungi</taxon>
        <taxon>Dikarya</taxon>
        <taxon>Ascomycota</taxon>
        <taxon>Pezizomycotina</taxon>
        <taxon>Lecanoromycetes</taxon>
        <taxon>OSLEUM clade</taxon>
        <taxon>Lecanoromycetidae</taxon>
        <taxon>Lecanorales</taxon>
        <taxon>Lecanorineae</taxon>
        <taxon>Stereocaulaceae</taxon>
        <taxon>Lepraria</taxon>
    </lineage>
</organism>
<sequence>MNQSPTVSARESEDMSFKIMVDMVLSIITCQQEEPMMPPWLHCPILPGRVLKVEELDVNSLWHE</sequence>
<comment type="caution">
    <text evidence="1">The sequence shown here is derived from an EMBL/GenBank/DDBJ whole genome shotgun (WGS) entry which is preliminary data.</text>
</comment>
<name>A0ABR4B999_9LECA</name>
<evidence type="ECO:0000313" key="2">
    <source>
        <dbReference type="Proteomes" id="UP001590951"/>
    </source>
</evidence>
<evidence type="ECO:0000313" key="1">
    <source>
        <dbReference type="EMBL" id="KAL2052418.1"/>
    </source>
</evidence>
<accession>A0ABR4B999</accession>
<keyword evidence="2" id="KW-1185">Reference proteome</keyword>
<dbReference type="Proteomes" id="UP001590951">
    <property type="component" value="Unassembled WGS sequence"/>
</dbReference>
<dbReference type="EMBL" id="JBHFEH010000027">
    <property type="protein sequence ID" value="KAL2052418.1"/>
    <property type="molecule type" value="Genomic_DNA"/>
</dbReference>
<protein>
    <submittedName>
        <fullName evidence="1">Uncharacterized protein</fullName>
    </submittedName>
</protein>